<name>A0ABT1E296_9ACTN</name>
<sequence>MTYSPVPELNLLKAFQDEAGYGQHSDGVGLDDYDDKSGLSAEQFAAWAGGFLA</sequence>
<protein>
    <submittedName>
        <fullName evidence="1">Uncharacterized protein</fullName>
    </submittedName>
</protein>
<accession>A0ABT1E296</accession>
<keyword evidence="2" id="KW-1185">Reference proteome</keyword>
<dbReference type="EMBL" id="JAMYJR010000054">
    <property type="protein sequence ID" value="MCO8277125.1"/>
    <property type="molecule type" value="Genomic_DNA"/>
</dbReference>
<proteinExistence type="predicted"/>
<gene>
    <name evidence="1" type="ORF">M1L60_41780</name>
</gene>
<evidence type="ECO:0000313" key="1">
    <source>
        <dbReference type="EMBL" id="MCO8277125.1"/>
    </source>
</evidence>
<dbReference type="RefSeq" id="WP_253243143.1">
    <property type="nucleotide sequence ID" value="NZ_JAMYJR010000054.1"/>
</dbReference>
<comment type="caution">
    <text evidence="1">The sequence shown here is derived from an EMBL/GenBank/DDBJ whole genome shotgun (WGS) entry which is preliminary data.</text>
</comment>
<evidence type="ECO:0000313" key="2">
    <source>
        <dbReference type="Proteomes" id="UP001523369"/>
    </source>
</evidence>
<organism evidence="1 2">
    <name type="scientific">Paractinoplanes aksuensis</name>
    <dbReference type="NCBI Taxonomy" id="2939490"/>
    <lineage>
        <taxon>Bacteria</taxon>
        <taxon>Bacillati</taxon>
        <taxon>Actinomycetota</taxon>
        <taxon>Actinomycetes</taxon>
        <taxon>Micromonosporales</taxon>
        <taxon>Micromonosporaceae</taxon>
        <taxon>Paractinoplanes</taxon>
    </lineage>
</organism>
<reference evidence="1 2" key="1">
    <citation type="submission" date="2022-06" db="EMBL/GenBank/DDBJ databases">
        <title>New Species of the Genus Actinoplanes, ActinopZanes ferrugineus.</title>
        <authorList>
            <person name="Ding P."/>
        </authorList>
    </citation>
    <scope>NUCLEOTIDE SEQUENCE [LARGE SCALE GENOMIC DNA]</scope>
    <source>
        <strain evidence="1 2">TRM88003</strain>
    </source>
</reference>
<dbReference type="Proteomes" id="UP001523369">
    <property type="component" value="Unassembled WGS sequence"/>
</dbReference>